<keyword evidence="2" id="KW-0812">Transmembrane</keyword>
<evidence type="ECO:0000313" key="4">
    <source>
        <dbReference type="Proteomes" id="UP001362999"/>
    </source>
</evidence>
<dbReference type="Proteomes" id="UP001362999">
    <property type="component" value="Unassembled WGS sequence"/>
</dbReference>
<feature type="transmembrane region" description="Helical" evidence="2">
    <location>
        <begin position="24"/>
        <end position="43"/>
    </location>
</feature>
<dbReference type="EMBL" id="JAWWNJ010000156">
    <property type="protein sequence ID" value="KAK6980807.1"/>
    <property type="molecule type" value="Genomic_DNA"/>
</dbReference>
<reference evidence="3 4" key="1">
    <citation type="journal article" date="2024" name="J Genomics">
        <title>Draft genome sequencing and assembly of Favolaschia claudopus CIRM-BRFM 2984 isolated from oak limbs.</title>
        <authorList>
            <person name="Navarro D."/>
            <person name="Drula E."/>
            <person name="Chaduli D."/>
            <person name="Cazenave R."/>
            <person name="Ahrendt S."/>
            <person name="Wang J."/>
            <person name="Lipzen A."/>
            <person name="Daum C."/>
            <person name="Barry K."/>
            <person name="Grigoriev I.V."/>
            <person name="Favel A."/>
            <person name="Rosso M.N."/>
            <person name="Martin F."/>
        </authorList>
    </citation>
    <scope>NUCLEOTIDE SEQUENCE [LARGE SCALE GENOMIC DNA]</scope>
    <source>
        <strain evidence="3 4">CIRM-BRFM 2984</strain>
    </source>
</reference>
<feature type="compositionally biased region" description="Acidic residues" evidence="1">
    <location>
        <begin position="78"/>
        <end position="89"/>
    </location>
</feature>
<comment type="caution">
    <text evidence="3">The sequence shown here is derived from an EMBL/GenBank/DDBJ whole genome shotgun (WGS) entry which is preliminary data.</text>
</comment>
<feature type="compositionally biased region" description="Acidic residues" evidence="1">
    <location>
        <begin position="99"/>
        <end position="139"/>
    </location>
</feature>
<feature type="region of interest" description="Disordered" evidence="1">
    <location>
        <begin position="44"/>
        <end position="148"/>
    </location>
</feature>
<keyword evidence="2" id="KW-0472">Membrane</keyword>
<gene>
    <name evidence="3" type="ORF">R3P38DRAFT_2808821</name>
</gene>
<feature type="compositionally biased region" description="Acidic residues" evidence="1">
    <location>
        <begin position="56"/>
        <end position="69"/>
    </location>
</feature>
<keyword evidence="2" id="KW-1133">Transmembrane helix</keyword>
<sequence length="148" mass="16129">MSECQAGLSLTEGTFFALHSALRLVVWAVYLQWVTGVTSVIFVTNVTERSPRDTDAADEEPAEADDEAEAVSASASVDDSDMELDDGEVENPVSGPESSDSDVEEEDDEEEEEEQEEEEEENADNGDDNDSGCENDEDITTLYGYDAL</sequence>
<evidence type="ECO:0000313" key="3">
    <source>
        <dbReference type="EMBL" id="KAK6980807.1"/>
    </source>
</evidence>
<proteinExistence type="predicted"/>
<organism evidence="3 4">
    <name type="scientific">Favolaschia claudopus</name>
    <dbReference type="NCBI Taxonomy" id="2862362"/>
    <lineage>
        <taxon>Eukaryota</taxon>
        <taxon>Fungi</taxon>
        <taxon>Dikarya</taxon>
        <taxon>Basidiomycota</taxon>
        <taxon>Agaricomycotina</taxon>
        <taxon>Agaricomycetes</taxon>
        <taxon>Agaricomycetidae</taxon>
        <taxon>Agaricales</taxon>
        <taxon>Marasmiineae</taxon>
        <taxon>Mycenaceae</taxon>
        <taxon>Favolaschia</taxon>
    </lineage>
</organism>
<protein>
    <submittedName>
        <fullName evidence="3">Uncharacterized protein</fullName>
    </submittedName>
</protein>
<dbReference type="AlphaFoldDB" id="A0AAV9ZFB9"/>
<keyword evidence="4" id="KW-1185">Reference proteome</keyword>
<accession>A0AAV9ZFB9</accession>
<name>A0AAV9ZFB9_9AGAR</name>
<evidence type="ECO:0000256" key="1">
    <source>
        <dbReference type="SAM" id="MobiDB-lite"/>
    </source>
</evidence>
<evidence type="ECO:0000256" key="2">
    <source>
        <dbReference type="SAM" id="Phobius"/>
    </source>
</evidence>